<evidence type="ECO:0000256" key="1">
    <source>
        <dbReference type="ARBA" id="ARBA00004141"/>
    </source>
</evidence>
<feature type="transmembrane region" description="Helical" evidence="7">
    <location>
        <begin position="276"/>
        <end position="301"/>
    </location>
</feature>
<dbReference type="Proteomes" id="UP001055868">
    <property type="component" value="Chromosome"/>
</dbReference>
<keyword evidence="5 7" id="KW-0472">Membrane</keyword>
<feature type="transmembrane region" description="Helical" evidence="7">
    <location>
        <begin position="197"/>
        <end position="219"/>
    </location>
</feature>
<organism evidence="8 9">
    <name type="scientific">Brachybacterium kimchii</name>
    <dbReference type="NCBI Taxonomy" id="2942909"/>
    <lineage>
        <taxon>Bacteria</taxon>
        <taxon>Bacillati</taxon>
        <taxon>Actinomycetota</taxon>
        <taxon>Actinomycetes</taxon>
        <taxon>Micrococcales</taxon>
        <taxon>Dermabacteraceae</taxon>
        <taxon>Brachybacterium</taxon>
    </lineage>
</organism>
<feature type="transmembrane region" description="Helical" evidence="7">
    <location>
        <begin position="102"/>
        <end position="126"/>
    </location>
</feature>
<evidence type="ECO:0000256" key="6">
    <source>
        <dbReference type="SAM" id="MobiDB-lite"/>
    </source>
</evidence>
<evidence type="ECO:0000313" key="8">
    <source>
        <dbReference type="EMBL" id="UQN28321.1"/>
    </source>
</evidence>
<feature type="transmembrane region" description="Helical" evidence="7">
    <location>
        <begin position="484"/>
        <end position="507"/>
    </location>
</feature>
<name>A0ABY4N2K3_9MICO</name>
<dbReference type="Pfam" id="PF00209">
    <property type="entry name" value="SNF"/>
    <property type="match status" value="2"/>
</dbReference>
<reference evidence="8" key="1">
    <citation type="submission" date="2022-05" db="EMBL/GenBank/DDBJ databases">
        <title>Genomic analysis of Brachybacterium sp. CBA3104.</title>
        <authorList>
            <person name="Roh S.W."/>
            <person name="Kim Y.B."/>
            <person name="Kim Y."/>
        </authorList>
    </citation>
    <scope>NUCLEOTIDE SEQUENCE</scope>
    <source>
        <strain evidence="8">CBA3104</strain>
    </source>
</reference>
<gene>
    <name evidence="8" type="ORF">M4486_11760</name>
</gene>
<dbReference type="PANTHER" id="PTHR42948:SF1">
    <property type="entry name" value="TRANSPORTER"/>
    <property type="match status" value="1"/>
</dbReference>
<feature type="transmembrane region" description="Helical" evidence="7">
    <location>
        <begin position="410"/>
        <end position="429"/>
    </location>
</feature>
<evidence type="ECO:0000256" key="5">
    <source>
        <dbReference type="ARBA" id="ARBA00023136"/>
    </source>
</evidence>
<keyword evidence="2" id="KW-0813">Transport</keyword>
<feature type="transmembrane region" description="Helical" evidence="7">
    <location>
        <begin position="28"/>
        <end position="47"/>
    </location>
</feature>
<feature type="transmembrane region" description="Helical" evidence="7">
    <location>
        <begin position="372"/>
        <end position="390"/>
    </location>
</feature>
<evidence type="ECO:0000256" key="7">
    <source>
        <dbReference type="SAM" id="Phobius"/>
    </source>
</evidence>
<feature type="transmembrane region" description="Helical" evidence="7">
    <location>
        <begin position="59"/>
        <end position="81"/>
    </location>
</feature>
<dbReference type="RefSeq" id="WP_249477364.1">
    <property type="nucleotide sequence ID" value="NZ_CP097218.1"/>
</dbReference>
<evidence type="ECO:0000313" key="9">
    <source>
        <dbReference type="Proteomes" id="UP001055868"/>
    </source>
</evidence>
<evidence type="ECO:0000256" key="2">
    <source>
        <dbReference type="ARBA" id="ARBA00022448"/>
    </source>
</evidence>
<dbReference type="EMBL" id="CP097218">
    <property type="protein sequence ID" value="UQN28321.1"/>
    <property type="molecule type" value="Genomic_DNA"/>
</dbReference>
<evidence type="ECO:0000256" key="4">
    <source>
        <dbReference type="ARBA" id="ARBA00022989"/>
    </source>
</evidence>
<dbReference type="SUPFAM" id="SSF161070">
    <property type="entry name" value="SNF-like"/>
    <property type="match status" value="1"/>
</dbReference>
<feature type="transmembrane region" description="Helical" evidence="7">
    <location>
        <begin position="450"/>
        <end position="472"/>
    </location>
</feature>
<feature type="transmembrane region" description="Helical" evidence="7">
    <location>
        <begin position="164"/>
        <end position="185"/>
    </location>
</feature>
<dbReference type="PRINTS" id="PR00176">
    <property type="entry name" value="NANEUSMPORT"/>
</dbReference>
<dbReference type="InterPro" id="IPR037272">
    <property type="entry name" value="SNS_sf"/>
</dbReference>
<dbReference type="CDD" id="cd10334">
    <property type="entry name" value="SLC6sbd_u1"/>
    <property type="match status" value="1"/>
</dbReference>
<sequence length="621" mass="64733">MSSSPATAAGGDAPQRERANRGAFSGRSAFIFAAIGSAVGLGNIWRFPAAAYEGGGGAFMIPYLIALLTAGIPLLFVDYAIGHRWRGSAPLAWRRLKRWTEFIGWWQVLICVIIGAYYALIIAWSLNYMVFSVGQKWGDDAEGYFFGQFTHSLMGADAGISFDYVGPVLVTILLVWVAVIITLALGVESGIAKTSMIFIPLLVVMFVILVVRALFLPGAMTGLNALFQPNWAALADPAVWIAAYGQIFFSLSVAFGIMLTYSSYLKKKTDLTGSGLVVGFANSSFEILAGIGVFSALGFMAQAQGVQVQDVVTDGIGLAFIAFPTIISQAPGGALIGVLFFGSLVLAGFTSLVSIIEVIVSAVQDKFGLSRVPGTLVVLLPMAIGSTLLFPTTMGLALLDTLDNFVNSYGIVGAALVSTIALGYIVRGLPTLRDHLNFKGTFRLGIGWETCVKVIAPLVLGVTMVLSAVQLLTADKPYSEYPGWFVNVFGWGMAVALVVIAIVLSLAPWPANSNKDRPDSDGDPIAPPVVTDSVLAAPGTRVVIDDGALPGTPQELRPPQVSGAGSARGTGGADGAQELAASAIATGRSGPSGPAGSDAPTRSDGPTGSGNTHRAAQEGGN</sequence>
<comment type="subcellular location">
    <subcellularLocation>
        <location evidence="1">Membrane</location>
        <topology evidence="1">Multi-pass membrane protein</topology>
    </subcellularLocation>
</comment>
<protein>
    <submittedName>
        <fullName evidence="8">Sodium-dependent transporter</fullName>
    </submittedName>
</protein>
<dbReference type="InterPro" id="IPR000175">
    <property type="entry name" value="Na/ntran_symport"/>
</dbReference>
<feature type="transmembrane region" description="Helical" evidence="7">
    <location>
        <begin position="239"/>
        <end position="264"/>
    </location>
</feature>
<keyword evidence="9" id="KW-1185">Reference proteome</keyword>
<feature type="compositionally biased region" description="Polar residues" evidence="6">
    <location>
        <begin position="604"/>
        <end position="614"/>
    </location>
</feature>
<dbReference type="PANTHER" id="PTHR42948">
    <property type="entry name" value="TRANSPORTER"/>
    <property type="match status" value="1"/>
</dbReference>
<proteinExistence type="predicted"/>
<dbReference type="NCBIfam" id="NF037979">
    <property type="entry name" value="Na_transp"/>
    <property type="match status" value="1"/>
</dbReference>
<feature type="transmembrane region" description="Helical" evidence="7">
    <location>
        <begin position="334"/>
        <end position="360"/>
    </location>
</feature>
<evidence type="ECO:0000256" key="3">
    <source>
        <dbReference type="ARBA" id="ARBA00022692"/>
    </source>
</evidence>
<accession>A0ABY4N2K3</accession>
<keyword evidence="4 7" id="KW-1133">Transmembrane helix</keyword>
<keyword evidence="3 7" id="KW-0812">Transmembrane</keyword>
<feature type="region of interest" description="Disordered" evidence="6">
    <location>
        <begin position="544"/>
        <end position="621"/>
    </location>
</feature>